<protein>
    <submittedName>
        <fullName evidence="1">Uncharacterized protein</fullName>
    </submittedName>
</protein>
<evidence type="ECO:0000313" key="1">
    <source>
        <dbReference type="EMBL" id="RMU15629.1"/>
    </source>
</evidence>
<accession>A0AB37R048</accession>
<dbReference type="AlphaFoldDB" id="A0AB37R048"/>
<sequence length="87" mass="9550">MTRLSRVQHGVRREVCIHRYGIPIVRASGSFANLGMDQCVERTVVMRSRLPGHVADNVSGTCLQNVNSGRACQAVVAQESLMILGER</sequence>
<evidence type="ECO:0000313" key="2">
    <source>
        <dbReference type="Proteomes" id="UP000271817"/>
    </source>
</evidence>
<proteinExistence type="predicted"/>
<reference evidence="1 2" key="1">
    <citation type="submission" date="2018-08" db="EMBL/GenBank/DDBJ databases">
        <title>Recombination of ecologically and evolutionarily significant loci maintains genetic cohesion in the Pseudomonas syringae species complex.</title>
        <authorList>
            <person name="Dillon M."/>
            <person name="Thakur S."/>
            <person name="Almeida R.N.D."/>
            <person name="Weir B.S."/>
            <person name="Guttman D.S."/>
        </authorList>
    </citation>
    <scope>NUCLEOTIDE SEQUENCE [LARGE SCALE GENOMIC DNA]</scope>
    <source>
        <strain evidence="1 2">ICMP 3402</strain>
    </source>
</reference>
<dbReference type="EMBL" id="RBTW01000293">
    <property type="protein sequence ID" value="RMU15629.1"/>
    <property type="molecule type" value="Genomic_DNA"/>
</dbReference>
<comment type="caution">
    <text evidence="1">The sequence shown here is derived from an EMBL/GenBank/DDBJ whole genome shotgun (WGS) entry which is preliminary data.</text>
</comment>
<gene>
    <name evidence="1" type="ORF">ALP33_200168</name>
</gene>
<organism evidence="1 2">
    <name type="scientific">Pseudomonas amygdali pv. lachrymans</name>
    <name type="common">Pseudomonas syringae pv. lachrymans</name>
    <dbReference type="NCBI Taxonomy" id="53707"/>
    <lineage>
        <taxon>Bacteria</taxon>
        <taxon>Pseudomonadati</taxon>
        <taxon>Pseudomonadota</taxon>
        <taxon>Gammaproteobacteria</taxon>
        <taxon>Pseudomonadales</taxon>
        <taxon>Pseudomonadaceae</taxon>
        <taxon>Pseudomonas</taxon>
        <taxon>Pseudomonas amygdali</taxon>
    </lineage>
</organism>
<dbReference type="Proteomes" id="UP000271817">
    <property type="component" value="Unassembled WGS sequence"/>
</dbReference>
<name>A0AB37R048_PSEAV</name>